<dbReference type="InterPro" id="IPR036604">
    <property type="entry name" value="PurS-like_sf"/>
</dbReference>
<dbReference type="Pfam" id="PF02700">
    <property type="entry name" value="PurS"/>
    <property type="match status" value="1"/>
</dbReference>
<dbReference type="GO" id="GO:0006189">
    <property type="term" value="P:'de novo' IMP biosynthetic process"/>
    <property type="evidence" value="ECO:0007669"/>
    <property type="project" value="UniProtKB-UniRule"/>
</dbReference>
<proteinExistence type="inferred from homology"/>
<organism evidence="7 8">
    <name type="scientific">candidate division GN15 bacterium</name>
    <dbReference type="NCBI Taxonomy" id="2072418"/>
    <lineage>
        <taxon>Bacteria</taxon>
        <taxon>candidate division GN15</taxon>
    </lineage>
</organism>
<accession>A0A855X4C6</accession>
<dbReference type="Proteomes" id="UP000250918">
    <property type="component" value="Unassembled WGS sequence"/>
</dbReference>
<dbReference type="GO" id="GO:0005524">
    <property type="term" value="F:ATP binding"/>
    <property type="evidence" value="ECO:0007669"/>
    <property type="project" value="UniProtKB-UniRule"/>
</dbReference>
<evidence type="ECO:0000256" key="1">
    <source>
        <dbReference type="ARBA" id="ARBA00022490"/>
    </source>
</evidence>
<comment type="pathway">
    <text evidence="6">Purine metabolism; IMP biosynthesis via de novo pathway; 5-amino-1-(5-phospho-D-ribosyl)imidazole from N(2)-formyl-N(1)-(5-phospho-D-ribosyl)glycinamide: step 1/2.</text>
</comment>
<dbReference type="GO" id="GO:0004642">
    <property type="term" value="F:phosphoribosylformylglycinamidine synthase activity"/>
    <property type="evidence" value="ECO:0007669"/>
    <property type="project" value="UniProtKB-UniRule"/>
</dbReference>
<evidence type="ECO:0000256" key="5">
    <source>
        <dbReference type="ARBA" id="ARBA00022840"/>
    </source>
</evidence>
<comment type="subcellular location">
    <subcellularLocation>
        <location evidence="6">Cytoplasm</location>
    </subcellularLocation>
</comment>
<gene>
    <name evidence="6" type="primary">purS</name>
    <name evidence="7" type="ORF">C3F09_02350</name>
</gene>
<evidence type="ECO:0000313" key="7">
    <source>
        <dbReference type="EMBL" id="PWB75454.1"/>
    </source>
</evidence>
<evidence type="ECO:0000256" key="3">
    <source>
        <dbReference type="ARBA" id="ARBA00022741"/>
    </source>
</evidence>
<dbReference type="UniPathway" id="UPA00074">
    <property type="reaction ID" value="UER00128"/>
</dbReference>
<dbReference type="HAMAP" id="MF_01926">
    <property type="entry name" value="PurS"/>
    <property type="match status" value="1"/>
</dbReference>
<evidence type="ECO:0000256" key="4">
    <source>
        <dbReference type="ARBA" id="ARBA00022755"/>
    </source>
</evidence>
<comment type="function">
    <text evidence="6">Part of the phosphoribosylformylglycinamidine synthase complex involved in the purines biosynthetic pathway. Catalyzes the ATP-dependent conversion of formylglycinamide ribonucleotide (FGAR) and glutamine to yield formylglycinamidine ribonucleotide (FGAM) and glutamate. The FGAM synthase complex is composed of three subunits. PurQ produces an ammonia molecule by converting glutamine to glutamate. PurL transfers the ammonia molecule to FGAR to form FGAM in an ATP-dependent manner. PurS interacts with PurQ and PurL and is thought to assist in the transfer of the ammonia molecule from PurQ to PurL.</text>
</comment>
<keyword evidence="5 6" id="KW-0067">ATP-binding</keyword>
<dbReference type="NCBIfam" id="TIGR00302">
    <property type="entry name" value="phosphoribosylformylglycinamidine synthase subunit PurS"/>
    <property type="match status" value="1"/>
</dbReference>
<keyword evidence="3 6" id="KW-0547">Nucleotide-binding</keyword>
<dbReference type="SUPFAM" id="SSF82697">
    <property type="entry name" value="PurS-like"/>
    <property type="match status" value="1"/>
</dbReference>
<dbReference type="Gene3D" id="3.30.1280.10">
    <property type="entry name" value="Phosphoribosylformylglycinamidine synthase subunit PurS"/>
    <property type="match status" value="1"/>
</dbReference>
<dbReference type="NCBIfam" id="NF004630">
    <property type="entry name" value="PRK05974.1"/>
    <property type="match status" value="1"/>
</dbReference>
<evidence type="ECO:0000256" key="2">
    <source>
        <dbReference type="ARBA" id="ARBA00022598"/>
    </source>
</evidence>
<dbReference type="PANTHER" id="PTHR34696">
    <property type="entry name" value="PHOSPHORIBOSYLFORMYLGLYCINAMIDINE SYNTHASE SUBUNIT PURS"/>
    <property type="match status" value="1"/>
</dbReference>
<protein>
    <recommendedName>
        <fullName evidence="6">Phosphoribosylformylglycinamidine synthase subunit PurS</fullName>
        <shortName evidence="6">FGAM synthase</shortName>
        <ecNumber evidence="6">6.3.5.3</ecNumber>
    </recommendedName>
    <alternativeName>
        <fullName evidence="6">Formylglycinamide ribonucleotide amidotransferase subunit III</fullName>
        <shortName evidence="6">FGAR amidotransferase III</shortName>
        <shortName evidence="6">FGAR-AT III</shortName>
    </alternativeName>
    <alternativeName>
        <fullName evidence="6">Phosphoribosylformylglycinamidine synthase subunit III</fullName>
    </alternativeName>
</protein>
<dbReference type="InterPro" id="IPR003850">
    <property type="entry name" value="PurS"/>
</dbReference>
<name>A0A855X4C6_9BACT</name>
<comment type="caution">
    <text evidence="7">The sequence shown here is derived from an EMBL/GenBank/DDBJ whole genome shotgun (WGS) entry which is preliminary data.</text>
</comment>
<dbReference type="PANTHER" id="PTHR34696:SF1">
    <property type="entry name" value="PHOSPHORIBOSYLFORMYLGLYCINAMIDINE SYNTHASE SUBUNIT PURS"/>
    <property type="match status" value="1"/>
</dbReference>
<reference evidence="7 8" key="1">
    <citation type="journal article" date="2018" name="ISME J.">
        <title>A methanotrophic archaeon couples anaerobic oxidation of methane to Fe(III) reduction.</title>
        <authorList>
            <person name="Cai C."/>
            <person name="Leu A.O."/>
            <person name="Xie G.J."/>
            <person name="Guo J."/>
            <person name="Feng Y."/>
            <person name="Zhao J.X."/>
            <person name="Tyson G.W."/>
            <person name="Yuan Z."/>
            <person name="Hu S."/>
        </authorList>
    </citation>
    <scope>NUCLEOTIDE SEQUENCE [LARGE SCALE GENOMIC DNA]</scope>
    <source>
        <strain evidence="7">FeB_12</strain>
    </source>
</reference>
<keyword evidence="1 6" id="KW-0963">Cytoplasm</keyword>
<evidence type="ECO:0000313" key="8">
    <source>
        <dbReference type="Proteomes" id="UP000250918"/>
    </source>
</evidence>
<dbReference type="EMBL" id="PQAP01000009">
    <property type="protein sequence ID" value="PWB75454.1"/>
    <property type="molecule type" value="Genomic_DNA"/>
</dbReference>
<keyword evidence="2 6" id="KW-0436">Ligase</keyword>
<dbReference type="GO" id="GO:0005737">
    <property type="term" value="C:cytoplasm"/>
    <property type="evidence" value="ECO:0007669"/>
    <property type="project" value="UniProtKB-SubCell"/>
</dbReference>
<dbReference type="EC" id="6.3.5.3" evidence="6"/>
<evidence type="ECO:0000256" key="6">
    <source>
        <dbReference type="HAMAP-Rule" id="MF_01926"/>
    </source>
</evidence>
<comment type="similarity">
    <text evidence="6">Belongs to the PurS family.</text>
</comment>
<comment type="subunit">
    <text evidence="6">Part of the FGAM synthase complex composed of 1 PurL, 1 PurQ and 2 PurS subunits.</text>
</comment>
<keyword evidence="4 6" id="KW-0658">Purine biosynthesis</keyword>
<comment type="catalytic activity">
    <reaction evidence="6">
        <text>N(2)-formyl-N(1)-(5-phospho-beta-D-ribosyl)glycinamide + L-glutamine + ATP + H2O = 2-formamido-N(1)-(5-O-phospho-beta-D-ribosyl)acetamidine + L-glutamate + ADP + phosphate + H(+)</text>
        <dbReference type="Rhea" id="RHEA:17129"/>
        <dbReference type="ChEBI" id="CHEBI:15377"/>
        <dbReference type="ChEBI" id="CHEBI:15378"/>
        <dbReference type="ChEBI" id="CHEBI:29985"/>
        <dbReference type="ChEBI" id="CHEBI:30616"/>
        <dbReference type="ChEBI" id="CHEBI:43474"/>
        <dbReference type="ChEBI" id="CHEBI:58359"/>
        <dbReference type="ChEBI" id="CHEBI:147286"/>
        <dbReference type="ChEBI" id="CHEBI:147287"/>
        <dbReference type="ChEBI" id="CHEBI:456216"/>
        <dbReference type="EC" id="6.3.5.3"/>
    </reaction>
</comment>
<sequence length="85" mass="9418">MTTTAKTKKVIVYVRLKDGVLDPQGVTIQKALGQMGYPDFVSVRSGKFFELEIDAGASDIDRQINEVCSKLLANPVIERFSVEKI</sequence>
<dbReference type="AlphaFoldDB" id="A0A855X4C6"/>